<name>A0ABR3JMD7_9AGAR</name>
<reference evidence="3" key="1">
    <citation type="submission" date="2024-06" db="EMBL/GenBank/DDBJ databases">
        <title>Multi-omics analyses provide insights into the biosynthesis of the anticancer antibiotic pleurotin in Hohenbuehelia grisea.</title>
        <authorList>
            <person name="Weaver J.A."/>
            <person name="Alberti F."/>
        </authorList>
    </citation>
    <scope>NUCLEOTIDE SEQUENCE [LARGE SCALE GENOMIC DNA]</scope>
    <source>
        <strain evidence="3">T-177</strain>
    </source>
</reference>
<feature type="compositionally biased region" description="Polar residues" evidence="1">
    <location>
        <begin position="340"/>
        <end position="354"/>
    </location>
</feature>
<gene>
    <name evidence="2" type="ORF">HGRIS_003071</name>
</gene>
<organism evidence="2 3">
    <name type="scientific">Hohenbuehelia grisea</name>
    <dbReference type="NCBI Taxonomy" id="104357"/>
    <lineage>
        <taxon>Eukaryota</taxon>
        <taxon>Fungi</taxon>
        <taxon>Dikarya</taxon>
        <taxon>Basidiomycota</taxon>
        <taxon>Agaricomycotina</taxon>
        <taxon>Agaricomycetes</taxon>
        <taxon>Agaricomycetidae</taxon>
        <taxon>Agaricales</taxon>
        <taxon>Pleurotineae</taxon>
        <taxon>Pleurotaceae</taxon>
        <taxon>Hohenbuehelia</taxon>
    </lineage>
</organism>
<sequence length="478" mass="51063">MLGVRAGHLDGQNMTRTPGRALKGRGGMQENATRAAPLTVGGKEKSRFPSHTPFQVKSHQILLKDGGQQSVSPLKRELGSRTVLRPLGDKTPFPNRAQQQYTTPLPGKLGKLVLVDRPTTSYLHPGGTPDFALRPSSTRKHARSPRSAVKNFETPMTTGNHWDVSDGSICVPEAHAEEGEEETEDHDEIEYMPPKLELPYTPPFDFELPNYKELGASFLQVTRSYPVDETPLSPLDLNEGYTFERPAWESIPLPKLGDDDPFSQYADTTPSVTVKRGAAKPVPSRTSRQPVSRPATSMHARGTISAQSRTASRLANISRPGTATSIATQIKAGGARMASTGASRVTRSAVTTSARAGVPSTGGRATALSARPTFGANPATVRSYPARAGAPVEPGAASTKTITLTAAKRDASTATPLRRPATSASTYKPSAASTSAQKSVSRSKPAQPVTATSVDGWLLDLRAAGETANFDEDFRFEI</sequence>
<feature type="region of interest" description="Disordered" evidence="1">
    <location>
        <begin position="125"/>
        <end position="167"/>
    </location>
</feature>
<feature type="region of interest" description="Disordered" evidence="1">
    <location>
        <begin position="266"/>
        <end position="309"/>
    </location>
</feature>
<evidence type="ECO:0000313" key="2">
    <source>
        <dbReference type="EMBL" id="KAL0956969.1"/>
    </source>
</evidence>
<dbReference type="EMBL" id="JASNQZ010000006">
    <property type="protein sequence ID" value="KAL0956969.1"/>
    <property type="molecule type" value="Genomic_DNA"/>
</dbReference>
<feature type="region of interest" description="Disordered" evidence="1">
    <location>
        <begin position="84"/>
        <end position="103"/>
    </location>
</feature>
<evidence type="ECO:0000256" key="1">
    <source>
        <dbReference type="SAM" id="MobiDB-lite"/>
    </source>
</evidence>
<feature type="region of interest" description="Disordered" evidence="1">
    <location>
        <begin position="338"/>
        <end position="371"/>
    </location>
</feature>
<accession>A0ABR3JMD7</accession>
<evidence type="ECO:0000313" key="3">
    <source>
        <dbReference type="Proteomes" id="UP001556367"/>
    </source>
</evidence>
<keyword evidence="3" id="KW-1185">Reference proteome</keyword>
<dbReference type="Proteomes" id="UP001556367">
    <property type="component" value="Unassembled WGS sequence"/>
</dbReference>
<comment type="caution">
    <text evidence="2">The sequence shown here is derived from an EMBL/GenBank/DDBJ whole genome shotgun (WGS) entry which is preliminary data.</text>
</comment>
<feature type="compositionally biased region" description="Polar residues" evidence="1">
    <location>
        <begin position="422"/>
        <end position="449"/>
    </location>
</feature>
<feature type="region of interest" description="Disordered" evidence="1">
    <location>
        <begin position="407"/>
        <end position="449"/>
    </location>
</feature>
<feature type="region of interest" description="Disordered" evidence="1">
    <location>
        <begin position="1"/>
        <end position="48"/>
    </location>
</feature>
<proteinExistence type="predicted"/>
<protein>
    <submittedName>
        <fullName evidence="2">Uncharacterized protein</fullName>
    </submittedName>
</protein>